<sequence>MLIGIPKEIKNNENRVALTPAGIHSLVQKGHQVLVETIAGLGSGFTDADYKAQGATIVTTAAEAWTADLVVKVKEPLAAEYGFLRDDLLLFTYLHMAAAPELADAMTISKTIGIAYETVRD</sequence>
<dbReference type="Proteomes" id="UP000656652">
    <property type="component" value="Unassembled WGS sequence"/>
</dbReference>
<dbReference type="Gene3D" id="3.40.50.720">
    <property type="entry name" value="NAD(P)-binding Rossmann-like Domain"/>
    <property type="match status" value="1"/>
</dbReference>
<comment type="caution">
    <text evidence="2">The sequence shown here is derived from an EMBL/GenBank/DDBJ whole genome shotgun (WGS) entry which is preliminary data.</text>
</comment>
<feature type="domain" description="Alanine dehydrogenase/pyridine nucleotide transhydrogenase N-terminal" evidence="1">
    <location>
        <begin position="4"/>
        <end position="120"/>
    </location>
</feature>
<dbReference type="EMBL" id="JACOOM010000041">
    <property type="protein sequence ID" value="MBC5619295.1"/>
    <property type="molecule type" value="Genomic_DNA"/>
</dbReference>
<protein>
    <submittedName>
        <fullName evidence="2">Alanine dehydrogenase</fullName>
    </submittedName>
</protein>
<evidence type="ECO:0000259" key="1">
    <source>
        <dbReference type="SMART" id="SM01003"/>
    </source>
</evidence>
<organism evidence="2 3">
    <name type="scientific">Streptococcus hominis</name>
    <dbReference type="NCBI Taxonomy" id="2763067"/>
    <lineage>
        <taxon>Bacteria</taxon>
        <taxon>Bacillati</taxon>
        <taxon>Bacillota</taxon>
        <taxon>Bacilli</taxon>
        <taxon>Lactobacillales</taxon>
        <taxon>Streptococcaceae</taxon>
        <taxon>Streptococcus</taxon>
    </lineage>
</organism>
<dbReference type="SUPFAM" id="SSF52283">
    <property type="entry name" value="Formate/glycerate dehydrogenase catalytic domain-like"/>
    <property type="match status" value="1"/>
</dbReference>
<dbReference type="Pfam" id="PF05222">
    <property type="entry name" value="AlaDh_PNT_N"/>
    <property type="match status" value="1"/>
</dbReference>
<name>A0ABR7CUE6_9STRE</name>
<proteinExistence type="predicted"/>
<keyword evidence="3" id="KW-1185">Reference proteome</keyword>
<reference evidence="2 3" key="1">
    <citation type="submission" date="2020-08" db="EMBL/GenBank/DDBJ databases">
        <title>Genome public.</title>
        <authorList>
            <person name="Liu C."/>
            <person name="Sun Q."/>
        </authorList>
    </citation>
    <scope>NUCLEOTIDE SEQUENCE [LARGE SCALE GENOMIC DNA]</scope>
    <source>
        <strain evidence="2 3">NSJ-17</strain>
    </source>
</reference>
<dbReference type="SMART" id="SM01003">
    <property type="entry name" value="AlaDh_PNT_N"/>
    <property type="match status" value="1"/>
</dbReference>
<dbReference type="InterPro" id="IPR007886">
    <property type="entry name" value="AlaDH/PNT_N"/>
</dbReference>
<dbReference type="PANTHER" id="PTHR42795:SF1">
    <property type="entry name" value="ALANINE DEHYDROGENASE"/>
    <property type="match status" value="1"/>
</dbReference>
<dbReference type="PANTHER" id="PTHR42795">
    <property type="entry name" value="ALANINE DEHYDROGENASE"/>
    <property type="match status" value="1"/>
</dbReference>
<evidence type="ECO:0000313" key="3">
    <source>
        <dbReference type="Proteomes" id="UP000656652"/>
    </source>
</evidence>
<gene>
    <name evidence="2" type="ORF">H8R78_08180</name>
</gene>
<evidence type="ECO:0000313" key="2">
    <source>
        <dbReference type="EMBL" id="MBC5619295.1"/>
    </source>
</evidence>
<accession>A0ABR7CUE6</accession>